<keyword evidence="2" id="KW-0812">Transmembrane</keyword>
<sequence length="486" mass="53398">MGLRALLLICYGVVRVSALLLPPRDLTISSQNFKHILTWRDPNNVTSMFYRVMYSSMFFDFIDSTDCSNVTTPRCDLSKDLTEINDSYRVRVLCFTDQDSSKPSRSVSLTPVQNTVLGPPIVDIVTCDRGIQVSIRPPVSYLWSEDGQQYVSLVSHDVFARMNCRIMLQNNTAVSFQDEHISEENTTFIYSVLPNTNYCVSVNVTADSNSRPLKPPIPSKTKCVLTDKLVSGSSTVYITVSVVGGVLLLVGLVFSLYGLDKAGYICREKTVIPKILKSLPTSTSTFFDTSDFASPTFSIPVDISEKFEVEHEPESDHKSCNGGYENRKRLVDSDTSGTTTTSGEHPSAVSSSTGSSGQEEDLSTGHRGDGASSAVCELGSSSFSRLPVKAKDDSSNLPLNTSGVFNINLDSVSIADPGFGQVKVPQEETEDSIESHEVEIALDQRSHVCLDDDLAGKYCSDYEEEEEDISENEDSDDHLVSGYMRR</sequence>
<feature type="transmembrane region" description="Helical" evidence="2">
    <location>
        <begin position="236"/>
        <end position="259"/>
    </location>
</feature>
<reference evidence="5" key="1">
    <citation type="submission" date="2023-07" db="EMBL/GenBank/DDBJ databases">
        <authorList>
            <person name="Stuckert A."/>
        </authorList>
    </citation>
    <scope>NUCLEOTIDE SEQUENCE</scope>
</reference>
<dbReference type="PANTHER" id="PTHR20859">
    <property type="entry name" value="INTERFERON/INTERLEUKIN RECEPTOR"/>
    <property type="match status" value="1"/>
</dbReference>
<dbReference type="InterPro" id="IPR050650">
    <property type="entry name" value="Type-II_Cytokine-TF_Rcpt"/>
</dbReference>
<dbReference type="InterPro" id="IPR003961">
    <property type="entry name" value="FN3_dom"/>
</dbReference>
<name>A0ABN9L086_9NEOB</name>
<comment type="caution">
    <text evidence="5">The sequence shown here is derived from an EMBL/GenBank/DDBJ whole genome shotgun (WGS) entry which is preliminary data.</text>
</comment>
<feature type="region of interest" description="Disordered" evidence="1">
    <location>
        <begin position="462"/>
        <end position="486"/>
    </location>
</feature>
<keyword evidence="2" id="KW-1133">Transmembrane helix</keyword>
<evidence type="ECO:0000256" key="2">
    <source>
        <dbReference type="SAM" id="Phobius"/>
    </source>
</evidence>
<proteinExistence type="predicted"/>
<accession>A0ABN9L086</accession>
<dbReference type="InterPro" id="IPR015373">
    <property type="entry name" value="Interferon/interleukin_rcp_dom"/>
</dbReference>
<evidence type="ECO:0000256" key="1">
    <source>
        <dbReference type="SAM" id="MobiDB-lite"/>
    </source>
</evidence>
<dbReference type="Proteomes" id="UP001176940">
    <property type="component" value="Unassembled WGS sequence"/>
</dbReference>
<keyword evidence="2" id="KW-0472">Membrane</keyword>
<dbReference type="InterPro" id="IPR036116">
    <property type="entry name" value="FN3_sf"/>
</dbReference>
<dbReference type="CDD" id="cd00063">
    <property type="entry name" value="FN3"/>
    <property type="match status" value="1"/>
</dbReference>
<evidence type="ECO:0000256" key="3">
    <source>
        <dbReference type="SAM" id="SignalP"/>
    </source>
</evidence>
<dbReference type="Pfam" id="PF01108">
    <property type="entry name" value="Tissue_fac"/>
    <property type="match status" value="1"/>
</dbReference>
<feature type="compositionally biased region" description="Basic and acidic residues" evidence="1">
    <location>
        <begin position="308"/>
        <end position="332"/>
    </location>
</feature>
<organism evidence="5 6">
    <name type="scientific">Ranitomeya imitator</name>
    <name type="common">mimic poison frog</name>
    <dbReference type="NCBI Taxonomy" id="111125"/>
    <lineage>
        <taxon>Eukaryota</taxon>
        <taxon>Metazoa</taxon>
        <taxon>Chordata</taxon>
        <taxon>Craniata</taxon>
        <taxon>Vertebrata</taxon>
        <taxon>Euteleostomi</taxon>
        <taxon>Amphibia</taxon>
        <taxon>Batrachia</taxon>
        <taxon>Anura</taxon>
        <taxon>Neobatrachia</taxon>
        <taxon>Hyloidea</taxon>
        <taxon>Dendrobatidae</taxon>
        <taxon>Dendrobatinae</taxon>
        <taxon>Ranitomeya</taxon>
    </lineage>
</organism>
<feature type="chain" id="PRO_5045986108" description="Fibronectin type-III domain-containing protein" evidence="3">
    <location>
        <begin position="19"/>
        <end position="486"/>
    </location>
</feature>
<keyword evidence="3" id="KW-0732">Signal</keyword>
<feature type="region of interest" description="Disordered" evidence="1">
    <location>
        <begin position="308"/>
        <end position="373"/>
    </location>
</feature>
<feature type="signal peptide" evidence="3">
    <location>
        <begin position="1"/>
        <end position="18"/>
    </location>
</feature>
<feature type="domain" description="Fibronectin type-III" evidence="4">
    <location>
        <begin position="22"/>
        <end position="115"/>
    </location>
</feature>
<dbReference type="Gene3D" id="2.60.40.10">
    <property type="entry name" value="Immunoglobulins"/>
    <property type="match status" value="1"/>
</dbReference>
<dbReference type="SUPFAM" id="SSF49265">
    <property type="entry name" value="Fibronectin type III"/>
    <property type="match status" value="2"/>
</dbReference>
<gene>
    <name evidence="5" type="ORF">RIMI_LOCUS4040395</name>
</gene>
<protein>
    <recommendedName>
        <fullName evidence="4">Fibronectin type-III domain-containing protein</fullName>
    </recommendedName>
</protein>
<feature type="compositionally biased region" description="Low complexity" evidence="1">
    <location>
        <begin position="333"/>
        <end position="356"/>
    </location>
</feature>
<dbReference type="EMBL" id="CAUEEQ010006334">
    <property type="protein sequence ID" value="CAJ0929951.1"/>
    <property type="molecule type" value="Genomic_DNA"/>
</dbReference>
<dbReference type="InterPro" id="IPR013783">
    <property type="entry name" value="Ig-like_fold"/>
</dbReference>
<evidence type="ECO:0000259" key="4">
    <source>
        <dbReference type="PROSITE" id="PS50853"/>
    </source>
</evidence>
<feature type="compositionally biased region" description="Acidic residues" evidence="1">
    <location>
        <begin position="462"/>
        <end position="476"/>
    </location>
</feature>
<evidence type="ECO:0000313" key="6">
    <source>
        <dbReference type="Proteomes" id="UP001176940"/>
    </source>
</evidence>
<keyword evidence="6" id="KW-1185">Reference proteome</keyword>
<dbReference type="Pfam" id="PF09294">
    <property type="entry name" value="Interfer-bind"/>
    <property type="match status" value="1"/>
</dbReference>
<evidence type="ECO:0000313" key="5">
    <source>
        <dbReference type="EMBL" id="CAJ0929951.1"/>
    </source>
</evidence>
<dbReference type="PANTHER" id="PTHR20859:SF84">
    <property type="entry name" value="INTERFERON ALPHA_BETA RECEPTOR 2"/>
    <property type="match status" value="1"/>
</dbReference>
<dbReference type="PROSITE" id="PS50853">
    <property type="entry name" value="FN3"/>
    <property type="match status" value="1"/>
</dbReference>